<dbReference type="GO" id="GO:0016787">
    <property type="term" value="F:hydrolase activity"/>
    <property type="evidence" value="ECO:0007669"/>
    <property type="project" value="UniProtKB-KW"/>
</dbReference>
<proteinExistence type="inferred from homology"/>
<keyword evidence="10" id="KW-1185">Reference proteome</keyword>
<evidence type="ECO:0000313" key="10">
    <source>
        <dbReference type="Proteomes" id="UP000215914"/>
    </source>
</evidence>
<comment type="cofactor">
    <cofactor evidence="7">
        <name>FAD</name>
        <dbReference type="ChEBI" id="CHEBI:57692"/>
    </cofactor>
</comment>
<dbReference type="Gene3D" id="3.50.50.60">
    <property type="entry name" value="FAD/NAD(P)-binding domain"/>
    <property type="match status" value="1"/>
</dbReference>
<dbReference type="GO" id="GO:0004497">
    <property type="term" value="F:monooxygenase activity"/>
    <property type="evidence" value="ECO:0000318"/>
    <property type="project" value="GO_Central"/>
</dbReference>
<dbReference type="Pfam" id="PF01764">
    <property type="entry name" value="Lipase_3"/>
    <property type="match status" value="1"/>
</dbReference>
<keyword evidence="7 9" id="KW-0503">Monooxygenase</keyword>
<evidence type="ECO:0000256" key="5">
    <source>
        <dbReference type="ARBA" id="ARBA00022857"/>
    </source>
</evidence>
<dbReference type="SUPFAM" id="SSF51905">
    <property type="entry name" value="FAD/NAD(P)-binding domain"/>
    <property type="match status" value="1"/>
</dbReference>
<keyword evidence="5" id="KW-0521">NADP</keyword>
<dbReference type="EMBL" id="CM007899">
    <property type="protein sequence ID" value="OTG13106.1"/>
    <property type="molecule type" value="Genomic_DNA"/>
</dbReference>
<accession>A0A251TRB9</accession>
<dbReference type="GO" id="GO:0050661">
    <property type="term" value="F:NADP binding"/>
    <property type="evidence" value="ECO:0007669"/>
    <property type="project" value="InterPro"/>
</dbReference>
<dbReference type="AlphaFoldDB" id="A0A251TRB9"/>
<dbReference type="SUPFAM" id="SSF53474">
    <property type="entry name" value="alpha/beta-Hydrolases"/>
    <property type="match status" value="1"/>
</dbReference>
<keyword evidence="6 7" id="KW-0560">Oxidoreductase</keyword>
<dbReference type="PANTHER" id="PTHR23023">
    <property type="entry name" value="DIMETHYLANILINE MONOOXYGENASE"/>
    <property type="match status" value="1"/>
</dbReference>
<organism evidence="9 10">
    <name type="scientific">Helianthus annuus</name>
    <name type="common">Common sunflower</name>
    <dbReference type="NCBI Taxonomy" id="4232"/>
    <lineage>
        <taxon>Eukaryota</taxon>
        <taxon>Viridiplantae</taxon>
        <taxon>Streptophyta</taxon>
        <taxon>Embryophyta</taxon>
        <taxon>Tracheophyta</taxon>
        <taxon>Spermatophyta</taxon>
        <taxon>Magnoliopsida</taxon>
        <taxon>eudicotyledons</taxon>
        <taxon>Gunneridae</taxon>
        <taxon>Pentapetalae</taxon>
        <taxon>asterids</taxon>
        <taxon>campanulids</taxon>
        <taxon>Asterales</taxon>
        <taxon>Asteraceae</taxon>
        <taxon>Asteroideae</taxon>
        <taxon>Heliantheae alliance</taxon>
        <taxon>Heliantheae</taxon>
        <taxon>Helianthus</taxon>
    </lineage>
</organism>
<dbReference type="InterPro" id="IPR050346">
    <property type="entry name" value="FMO-like"/>
</dbReference>
<dbReference type="InParanoid" id="A0A251TRB9"/>
<dbReference type="InterPro" id="IPR000960">
    <property type="entry name" value="Flavin_mOase"/>
</dbReference>
<evidence type="ECO:0000256" key="3">
    <source>
        <dbReference type="ARBA" id="ARBA00022801"/>
    </source>
</evidence>
<sequence length="537" mass="60555">MARSLKVAVIGAGVAGLAAARELQRESLQVVVFEKSHQLGGTWAYDARVESDLLGVDPNRDVVHSSAYKSLKTNVPRVLMSFTDFKFGEKVYGDPRMYPGHVEVLKFLTDFASHFELTELIRFNTLVTRVEVDDSDITEFVVESNTNGVISVEVFDAVVVCNGHNTQPRLATDIPGIKTWSRKQMHSHNYRVPEPFRDQVIVIGSGPSAVDISRDIATVAKEVHMSSRSPLVKVAKSDKFNNMWQHSKIEYISKDGLITFQDGFSIDADIILHCTGKIESQDPSSKNLDGIISERESFELCGPSHLTNIDWTNPDHRRSVAACLVQGVCILERDRQENRQASEALAPPWWNFFQFDLHSQLIDDAYSCIFGAIYKSKHPPSQHTPSYVIAFRGTLIKGNAFSRDLELDIHIIKNGLHLTSRFDIAMQAVRNLVGSQTSKSNIWLTGHSLGSAMALLAGNEWRKPGSFLIRIFSTRRFFPHRLKTLKTRISNMGSGSRAVFSLRDLRLMRRSRMRISKEATRWKIRFLRWPGGPRVCL</sequence>
<dbReference type="InterPro" id="IPR020946">
    <property type="entry name" value="Flavin_mOase-like"/>
</dbReference>
<dbReference type="GO" id="GO:0050660">
    <property type="term" value="F:flavin adenine dinucleotide binding"/>
    <property type="evidence" value="ECO:0007669"/>
    <property type="project" value="InterPro"/>
</dbReference>
<dbReference type="GO" id="GO:0004499">
    <property type="term" value="F:N,N-dimethylaniline monooxygenase activity"/>
    <property type="evidence" value="ECO:0007669"/>
    <property type="project" value="InterPro"/>
</dbReference>
<keyword evidence="2 7" id="KW-0285">Flavoprotein</keyword>
<evidence type="ECO:0000256" key="4">
    <source>
        <dbReference type="ARBA" id="ARBA00022827"/>
    </source>
</evidence>
<gene>
    <name evidence="9" type="ORF">HannXRQ_Chr10g0316971</name>
</gene>
<dbReference type="Pfam" id="PF00743">
    <property type="entry name" value="FMO-like"/>
    <property type="match status" value="1"/>
</dbReference>
<reference evidence="10" key="1">
    <citation type="journal article" date="2017" name="Nature">
        <title>The sunflower genome provides insights into oil metabolism, flowering and Asterid evolution.</title>
        <authorList>
            <person name="Badouin H."/>
            <person name="Gouzy J."/>
            <person name="Grassa C.J."/>
            <person name="Murat F."/>
            <person name="Staton S.E."/>
            <person name="Cottret L."/>
            <person name="Lelandais-Briere C."/>
            <person name="Owens G.L."/>
            <person name="Carrere S."/>
            <person name="Mayjonade B."/>
            <person name="Legrand L."/>
            <person name="Gill N."/>
            <person name="Kane N.C."/>
            <person name="Bowers J.E."/>
            <person name="Hubner S."/>
            <person name="Bellec A."/>
            <person name="Berard A."/>
            <person name="Berges H."/>
            <person name="Blanchet N."/>
            <person name="Boniface M.C."/>
            <person name="Brunel D."/>
            <person name="Catrice O."/>
            <person name="Chaidir N."/>
            <person name="Claudel C."/>
            <person name="Donnadieu C."/>
            <person name="Faraut T."/>
            <person name="Fievet G."/>
            <person name="Helmstetter N."/>
            <person name="King M."/>
            <person name="Knapp S.J."/>
            <person name="Lai Z."/>
            <person name="Le Paslier M.C."/>
            <person name="Lippi Y."/>
            <person name="Lorenzon L."/>
            <person name="Mandel J.R."/>
            <person name="Marage G."/>
            <person name="Marchand G."/>
            <person name="Marquand E."/>
            <person name="Bret-Mestries E."/>
            <person name="Morien E."/>
            <person name="Nambeesan S."/>
            <person name="Nguyen T."/>
            <person name="Pegot-Espagnet P."/>
            <person name="Pouilly N."/>
            <person name="Raftis F."/>
            <person name="Sallet E."/>
            <person name="Schiex T."/>
            <person name="Thomas J."/>
            <person name="Vandecasteele C."/>
            <person name="Vares D."/>
            <person name="Vear F."/>
            <person name="Vautrin S."/>
            <person name="Crespi M."/>
            <person name="Mangin B."/>
            <person name="Burke J.M."/>
            <person name="Salse J."/>
            <person name="Munos S."/>
            <person name="Vincourt P."/>
            <person name="Rieseberg L.H."/>
            <person name="Langlade N.B."/>
        </authorList>
    </citation>
    <scope>NUCLEOTIDE SEQUENCE [LARGE SCALE GENOMIC DNA]</scope>
    <source>
        <strain evidence="10">cv. SF193</strain>
    </source>
</reference>
<dbReference type="Proteomes" id="UP000215914">
    <property type="component" value="Chromosome 10"/>
</dbReference>
<dbReference type="InterPro" id="IPR029058">
    <property type="entry name" value="AB_hydrolase_fold"/>
</dbReference>
<evidence type="ECO:0000259" key="8">
    <source>
        <dbReference type="Pfam" id="PF01764"/>
    </source>
</evidence>
<dbReference type="STRING" id="4232.A0A251TRB9"/>
<dbReference type="Gene3D" id="3.40.50.1820">
    <property type="entry name" value="alpha/beta hydrolase"/>
    <property type="match status" value="1"/>
</dbReference>
<dbReference type="GO" id="GO:0006629">
    <property type="term" value="P:lipid metabolic process"/>
    <property type="evidence" value="ECO:0007669"/>
    <property type="project" value="InterPro"/>
</dbReference>
<name>A0A251TRB9_HELAN</name>
<evidence type="ECO:0000313" key="9">
    <source>
        <dbReference type="EMBL" id="OTG13106.1"/>
    </source>
</evidence>
<keyword evidence="3 9" id="KW-0378">Hydrolase</keyword>
<evidence type="ECO:0000256" key="1">
    <source>
        <dbReference type="ARBA" id="ARBA00009183"/>
    </source>
</evidence>
<dbReference type="EC" id="1.-.-.-" evidence="7"/>
<protein>
    <recommendedName>
        <fullName evidence="7">Flavin-containing monooxygenase</fullName>
        <ecNumber evidence="7">1.-.-.-</ecNumber>
    </recommendedName>
</protein>
<keyword evidence="4 7" id="KW-0274">FAD</keyword>
<dbReference type="InterPro" id="IPR002921">
    <property type="entry name" value="Fungal_lipase-type"/>
</dbReference>
<dbReference type="InterPro" id="IPR036188">
    <property type="entry name" value="FAD/NAD-bd_sf"/>
</dbReference>
<comment type="similarity">
    <text evidence="1 7">Belongs to the FMO family.</text>
</comment>
<evidence type="ECO:0000256" key="6">
    <source>
        <dbReference type="ARBA" id="ARBA00023002"/>
    </source>
</evidence>
<dbReference type="PRINTS" id="PR00370">
    <property type="entry name" value="FMOXYGENASE"/>
</dbReference>
<evidence type="ECO:0000256" key="2">
    <source>
        <dbReference type="ARBA" id="ARBA00022630"/>
    </source>
</evidence>
<evidence type="ECO:0000256" key="7">
    <source>
        <dbReference type="RuleBase" id="RU361177"/>
    </source>
</evidence>
<feature type="domain" description="Fungal lipase-type" evidence="8">
    <location>
        <begin position="427"/>
        <end position="465"/>
    </location>
</feature>